<name>A0ABQ6W6S6_9EURO</name>
<keyword evidence="1" id="KW-0732">Signal</keyword>
<evidence type="ECO:0000313" key="3">
    <source>
        <dbReference type="Proteomes" id="UP000325395"/>
    </source>
</evidence>
<keyword evidence="3" id="KW-1185">Reference proteome</keyword>
<organism evidence="2 3">
    <name type="scientific">Aspergillus pseudocaelatus</name>
    <dbReference type="NCBI Taxonomy" id="1825620"/>
    <lineage>
        <taxon>Eukaryota</taxon>
        <taxon>Fungi</taxon>
        <taxon>Dikarya</taxon>
        <taxon>Ascomycota</taxon>
        <taxon>Pezizomycotina</taxon>
        <taxon>Eurotiomycetes</taxon>
        <taxon>Eurotiomycetidae</taxon>
        <taxon>Eurotiales</taxon>
        <taxon>Aspergillaceae</taxon>
        <taxon>Aspergillus</taxon>
        <taxon>Aspergillus subgen. Circumdati</taxon>
    </lineage>
</organism>
<dbReference type="Proteomes" id="UP000325395">
    <property type="component" value="Unassembled WGS sequence"/>
</dbReference>
<evidence type="ECO:0008006" key="4">
    <source>
        <dbReference type="Google" id="ProtNLM"/>
    </source>
</evidence>
<reference evidence="2 3" key="1">
    <citation type="submission" date="2019-04" db="EMBL/GenBank/DDBJ databases">
        <authorList>
            <consortium name="DOE Joint Genome Institute"/>
            <person name="Mondo S."/>
            <person name="Kjaerbolling I."/>
            <person name="Vesth T."/>
            <person name="Frisvad J.C."/>
            <person name="Nybo J.L."/>
            <person name="Theobald S."/>
            <person name="Kildgaard S."/>
            <person name="Isbrandt T."/>
            <person name="Kuo A."/>
            <person name="Sato A."/>
            <person name="Lyhne E.K."/>
            <person name="Kogle M.E."/>
            <person name="Wiebenga A."/>
            <person name="Kun R.S."/>
            <person name="Lubbers R.J."/>
            <person name="Makela M.R."/>
            <person name="Barry K."/>
            <person name="Chovatia M."/>
            <person name="Clum A."/>
            <person name="Daum C."/>
            <person name="Haridas S."/>
            <person name="He G."/>
            <person name="LaButti K."/>
            <person name="Lipzen A."/>
            <person name="Riley R."/>
            <person name="Salamov A."/>
            <person name="Simmons B.A."/>
            <person name="Magnuson J.K."/>
            <person name="Henrissat B."/>
            <person name="Mortensen U.H."/>
            <person name="Larsen T.O."/>
            <person name="Devries R.P."/>
            <person name="Grigoriev I.V."/>
            <person name="Machida M."/>
            <person name="Baker S.E."/>
            <person name="Andersen M.R."/>
            <person name="Cantor M.N."/>
            <person name="Hua S.X."/>
        </authorList>
    </citation>
    <scope>NUCLEOTIDE SEQUENCE [LARGE SCALE GENOMIC DNA]</scope>
    <source>
        <strain evidence="2 3">CBS 117616</strain>
    </source>
</reference>
<protein>
    <recommendedName>
        <fullName evidence="4">Secreted protein</fullName>
    </recommendedName>
</protein>
<feature type="non-terminal residue" evidence="2">
    <location>
        <position position="82"/>
    </location>
</feature>
<evidence type="ECO:0000313" key="2">
    <source>
        <dbReference type="EMBL" id="KAE8412839.1"/>
    </source>
</evidence>
<gene>
    <name evidence="2" type="ORF">BDV36DRAFT_270257</name>
</gene>
<sequence>MPFSFFSFLFFPSFSHSTRVMASRCLKRNGEGHIKTGRVPTLFDPRICLVLRAKTQPRQVYEAKDRQSPLLMRITGEKRMKG</sequence>
<feature type="chain" id="PRO_5045867527" description="Secreted protein" evidence="1">
    <location>
        <begin position="18"/>
        <end position="82"/>
    </location>
</feature>
<dbReference type="EMBL" id="ML735822">
    <property type="protein sequence ID" value="KAE8412839.1"/>
    <property type="molecule type" value="Genomic_DNA"/>
</dbReference>
<proteinExistence type="predicted"/>
<feature type="signal peptide" evidence="1">
    <location>
        <begin position="1"/>
        <end position="17"/>
    </location>
</feature>
<evidence type="ECO:0000256" key="1">
    <source>
        <dbReference type="SAM" id="SignalP"/>
    </source>
</evidence>
<accession>A0ABQ6W6S6</accession>